<reference evidence="1" key="1">
    <citation type="submission" date="2018-10" db="EMBL/GenBank/DDBJ databases">
        <title>Hidden diversity of soil giant viruses.</title>
        <authorList>
            <person name="Schulz F."/>
            <person name="Alteio L."/>
            <person name="Goudeau D."/>
            <person name="Ryan E.M."/>
            <person name="Malmstrom R.R."/>
            <person name="Blanchard J."/>
            <person name="Woyke T."/>
        </authorList>
    </citation>
    <scope>NUCLEOTIDE SEQUENCE</scope>
    <source>
        <strain evidence="1">HYV1</strain>
    </source>
</reference>
<sequence length="381" mass="43023">MTAKHAAALDIIKRCIGEKGIWASTDRYEDTCWTRDACLTVIPWLLENASDKKDSDIRIVVTHLVNIQQRQLPNGKVPILFLDNAERFVKKKRDKFALTGKPSFMLKRYEEKSLEDLTPHTRDSELLYIIAVSSVLKAVPKLECGEILKKSAERALEYVEKFILGENGLVMGADWRDTREDLNDKCVLTNGCLLKEVYRVMGREEKEGKTVENLRKFWNGAYFDDYVGNSCFDVLGNALAILYDVASPGQMESIFTHACGLVTPFGIKMTEVFLPALSEKEQLIMEKDRAVVWPFVSGFMLFAMVQKGGRSTKWFEVAGKEFAKWCLLDGFYEWYSVSGGEGFGSLNQVWSAAMFLRLSRVLHLGEETYEHGAAASAEASV</sequence>
<dbReference type="InterPro" id="IPR008928">
    <property type="entry name" value="6-hairpin_glycosidase_sf"/>
</dbReference>
<evidence type="ECO:0000313" key="1">
    <source>
        <dbReference type="EMBL" id="AYV82486.1"/>
    </source>
</evidence>
<name>A0A3G5A5G9_9VIRU</name>
<accession>A0A3G5A5G9</accession>
<dbReference type="InterPro" id="IPR012341">
    <property type="entry name" value="6hp_glycosidase-like_sf"/>
</dbReference>
<organism evidence="1">
    <name type="scientific">Hyperionvirus sp</name>
    <dbReference type="NCBI Taxonomy" id="2487770"/>
    <lineage>
        <taxon>Viruses</taxon>
        <taxon>Varidnaviria</taxon>
        <taxon>Bamfordvirae</taxon>
        <taxon>Nucleocytoviricota</taxon>
        <taxon>Megaviricetes</taxon>
        <taxon>Imitervirales</taxon>
        <taxon>Mimiviridae</taxon>
        <taxon>Klosneuvirinae</taxon>
    </lineage>
</organism>
<gene>
    <name evidence="1" type="ORF">Hyperionvirus1_65</name>
</gene>
<dbReference type="GO" id="GO:0005975">
    <property type="term" value="P:carbohydrate metabolic process"/>
    <property type="evidence" value="ECO:0007669"/>
    <property type="project" value="InterPro"/>
</dbReference>
<dbReference type="SUPFAM" id="SSF48208">
    <property type="entry name" value="Six-hairpin glycosidases"/>
    <property type="match status" value="1"/>
</dbReference>
<proteinExistence type="predicted"/>
<dbReference type="EMBL" id="MK072383">
    <property type="protein sequence ID" value="AYV82486.1"/>
    <property type="molecule type" value="Genomic_DNA"/>
</dbReference>
<dbReference type="Gene3D" id="1.50.10.10">
    <property type="match status" value="1"/>
</dbReference>
<protein>
    <submittedName>
        <fullName evidence="1">Glycogen debranching enzyme alpha-1,6-glucosidase</fullName>
    </submittedName>
</protein>